<dbReference type="VEuPathDB" id="MicrosporidiaDB:TUBRATIS_009310"/>
<proteinExistence type="predicted"/>
<comment type="caution">
    <text evidence="2">The sequence shown here is derived from an EMBL/GenBank/DDBJ whole genome shotgun (WGS) entry which is preliminary data.</text>
</comment>
<evidence type="ECO:0000313" key="2">
    <source>
        <dbReference type="EMBL" id="RVD92560.1"/>
    </source>
</evidence>
<gene>
    <name evidence="2" type="ORF">TUBRATIS_009310</name>
</gene>
<accession>A0A437AN14</accession>
<feature type="transmembrane region" description="Helical" evidence="1">
    <location>
        <begin position="109"/>
        <end position="128"/>
    </location>
</feature>
<feature type="transmembrane region" description="Helical" evidence="1">
    <location>
        <begin position="299"/>
        <end position="318"/>
    </location>
</feature>
<organism evidence="2 3">
    <name type="scientific">Tubulinosema ratisbonensis</name>
    <dbReference type="NCBI Taxonomy" id="291195"/>
    <lineage>
        <taxon>Eukaryota</taxon>
        <taxon>Fungi</taxon>
        <taxon>Fungi incertae sedis</taxon>
        <taxon>Microsporidia</taxon>
        <taxon>Tubulinosematoidea</taxon>
        <taxon>Tubulinosematidae</taxon>
        <taxon>Tubulinosema</taxon>
    </lineage>
</organism>
<evidence type="ECO:0000313" key="3">
    <source>
        <dbReference type="Proteomes" id="UP000282876"/>
    </source>
</evidence>
<dbReference type="Proteomes" id="UP000282876">
    <property type="component" value="Unassembled WGS sequence"/>
</dbReference>
<dbReference type="AlphaFoldDB" id="A0A437AN14"/>
<keyword evidence="1" id="KW-1133">Transmembrane helix</keyword>
<keyword evidence="1" id="KW-0472">Membrane</keyword>
<keyword evidence="1" id="KW-0812">Transmembrane</keyword>
<keyword evidence="3" id="KW-1185">Reference proteome</keyword>
<evidence type="ECO:0000256" key="1">
    <source>
        <dbReference type="SAM" id="Phobius"/>
    </source>
</evidence>
<name>A0A437AN14_9MICR</name>
<dbReference type="EMBL" id="RCSS01000190">
    <property type="protein sequence ID" value="RVD92560.1"/>
    <property type="molecule type" value="Genomic_DNA"/>
</dbReference>
<protein>
    <submittedName>
        <fullName evidence="2">Uncharacterized protein</fullName>
    </submittedName>
</protein>
<reference evidence="2 3" key="1">
    <citation type="submission" date="2018-10" db="EMBL/GenBank/DDBJ databases">
        <title>Draft genome sequence of the microsporidian Tubulinosema ratisbonensis.</title>
        <authorList>
            <person name="Polonais V."/>
            <person name="Peyretaillade E."/>
            <person name="Niehus S."/>
            <person name="Wawrzyniak I."/>
            <person name="Franchet A."/>
            <person name="Gaspin C."/>
            <person name="Reichstadt M."/>
            <person name="Belser C."/>
            <person name="Labadie K."/>
            <person name="Delbac F."/>
            <person name="Ferrandon D."/>
        </authorList>
    </citation>
    <scope>NUCLEOTIDE SEQUENCE [LARGE SCALE GENOMIC DNA]</scope>
    <source>
        <strain evidence="2 3">Franzen</strain>
    </source>
</reference>
<sequence length="391" mass="47136">MKLGCIYFTLLSCCCDLDYKKHAMIFSRYNEIDYLLDCYETNSLFKDVPHYITENNKLKLLTTLDSTSSINLIKLSQKIIKKDKLTLYFEILILNLIILKKCFNVQPTFLIINLTRTFINFLIYVFFFKGDRNSKEKRLLIIYLLPCIYSKDIHIPENFDVDTYFYLNYITYTAEEEDIKIFNSFVLKFYLTFKKKFDNRYRFYMNRIQKTKDIPNHFWAEYVSLFILRMLKSKIFSNLKLFCPYLENVYDKIDIRSCNHLQKNKIHHFLTIILLKYKTIVETIFVKTSLLFSAKFIPIYKLIVLQNLFFNILLYTYLCVSLVAGPCNTPQELILHTYKYYKSMYITTKYKESNENNKERLQEYKKLVEKKIDTFRFEIENASIYIIKTIS</sequence>